<dbReference type="EMBL" id="JACIDT010000005">
    <property type="protein sequence ID" value="MBB3925992.1"/>
    <property type="molecule type" value="Genomic_DNA"/>
</dbReference>
<keyword evidence="2" id="KW-1185">Reference proteome</keyword>
<protein>
    <submittedName>
        <fullName evidence="1">Uncharacterized protein</fullName>
    </submittedName>
</protein>
<sequence length="69" mass="7723">MDNCQPDGNSKQYIDFIWLNSFPSTGSAPAACNESYIPIISADFRLQNVRRETLTLTPGRLYAFHGGVR</sequence>
<organism evidence="1 2">
    <name type="scientific">Sphingobium jiangsuense</name>
    <dbReference type="NCBI Taxonomy" id="870476"/>
    <lineage>
        <taxon>Bacteria</taxon>
        <taxon>Pseudomonadati</taxon>
        <taxon>Pseudomonadota</taxon>
        <taxon>Alphaproteobacteria</taxon>
        <taxon>Sphingomonadales</taxon>
        <taxon>Sphingomonadaceae</taxon>
        <taxon>Sphingobium</taxon>
    </lineage>
</organism>
<reference evidence="1 2" key="1">
    <citation type="submission" date="2020-08" db="EMBL/GenBank/DDBJ databases">
        <title>Genomic Encyclopedia of Type Strains, Phase IV (KMG-IV): sequencing the most valuable type-strain genomes for metagenomic binning, comparative biology and taxonomic classification.</title>
        <authorList>
            <person name="Goeker M."/>
        </authorList>
    </citation>
    <scope>NUCLEOTIDE SEQUENCE [LARGE SCALE GENOMIC DNA]</scope>
    <source>
        <strain evidence="1 2">DSM 26189</strain>
    </source>
</reference>
<dbReference type="Proteomes" id="UP000571950">
    <property type="component" value="Unassembled WGS sequence"/>
</dbReference>
<dbReference type="AlphaFoldDB" id="A0A7W6FPV1"/>
<proteinExistence type="predicted"/>
<evidence type="ECO:0000313" key="1">
    <source>
        <dbReference type="EMBL" id="MBB3925992.1"/>
    </source>
</evidence>
<gene>
    <name evidence="1" type="ORF">GGR43_001707</name>
</gene>
<dbReference type="RefSeq" id="WP_188071551.1">
    <property type="nucleotide sequence ID" value="NZ_BSPS01000004.1"/>
</dbReference>
<name>A0A7W6FPV1_9SPHN</name>
<comment type="caution">
    <text evidence="1">The sequence shown here is derived from an EMBL/GenBank/DDBJ whole genome shotgun (WGS) entry which is preliminary data.</text>
</comment>
<evidence type="ECO:0000313" key="2">
    <source>
        <dbReference type="Proteomes" id="UP000571950"/>
    </source>
</evidence>
<accession>A0A7W6FPV1</accession>